<evidence type="ECO:0000256" key="5">
    <source>
        <dbReference type="ARBA" id="ARBA00023157"/>
    </source>
</evidence>
<organism evidence="13 14">
    <name type="scientific">Anguilla anguilla</name>
    <name type="common">European freshwater eel</name>
    <name type="synonym">Muraena anguilla</name>
    <dbReference type="NCBI Taxonomy" id="7936"/>
    <lineage>
        <taxon>Eukaryota</taxon>
        <taxon>Metazoa</taxon>
        <taxon>Chordata</taxon>
        <taxon>Craniata</taxon>
        <taxon>Vertebrata</taxon>
        <taxon>Euteleostomi</taxon>
        <taxon>Actinopterygii</taxon>
        <taxon>Neopterygii</taxon>
        <taxon>Teleostei</taxon>
        <taxon>Anguilliformes</taxon>
        <taxon>Anguillidae</taxon>
        <taxon>Anguilla</taxon>
    </lineage>
</organism>
<gene>
    <name evidence="13" type="ORF">ANANG_G00210750</name>
</gene>
<dbReference type="CDD" id="cd19941">
    <property type="entry name" value="TIL"/>
    <property type="match status" value="4"/>
</dbReference>
<comment type="subcellular location">
    <subcellularLocation>
        <location evidence="1">Secreted</location>
    </subcellularLocation>
</comment>
<proteinExistence type="predicted"/>
<dbReference type="Pfam" id="PF01826">
    <property type="entry name" value="TIL"/>
    <property type="match status" value="2"/>
</dbReference>
<dbReference type="Pfam" id="PF25962">
    <property type="entry name" value="TIL_OTOGL_Mucin"/>
    <property type="match status" value="1"/>
</dbReference>
<dbReference type="SMART" id="SM00215">
    <property type="entry name" value="VWC_out"/>
    <property type="match status" value="2"/>
</dbReference>
<evidence type="ECO:0000259" key="10">
    <source>
        <dbReference type="PROSITE" id="PS01225"/>
    </source>
</evidence>
<feature type="domain" description="CTCK" evidence="10">
    <location>
        <begin position="2004"/>
        <end position="2098"/>
    </location>
</feature>
<feature type="domain" description="VWFD" evidence="12">
    <location>
        <begin position="861"/>
        <end position="1031"/>
    </location>
</feature>
<dbReference type="SUPFAM" id="SSF57567">
    <property type="entry name" value="Serine protease inhibitors"/>
    <property type="match status" value="4"/>
</dbReference>
<feature type="disulfide bond" evidence="7">
    <location>
        <begin position="2025"/>
        <end position="2074"/>
    </location>
</feature>
<dbReference type="EMBL" id="JAFIRN010000011">
    <property type="protein sequence ID" value="KAG5839951.1"/>
    <property type="molecule type" value="Genomic_DNA"/>
</dbReference>
<evidence type="ECO:0000256" key="8">
    <source>
        <dbReference type="SAM" id="MobiDB-lite"/>
    </source>
</evidence>
<evidence type="ECO:0000256" key="1">
    <source>
        <dbReference type="ARBA" id="ARBA00004613"/>
    </source>
</evidence>
<protein>
    <recommendedName>
        <fullName evidence="15">Mucin-2</fullName>
    </recommendedName>
</protein>
<dbReference type="InterPro" id="IPR050780">
    <property type="entry name" value="Mucin_vWF_Thrombospondin_sf"/>
</dbReference>
<evidence type="ECO:0000259" key="12">
    <source>
        <dbReference type="PROSITE" id="PS51233"/>
    </source>
</evidence>
<dbReference type="SMART" id="SM00216">
    <property type="entry name" value="VWD"/>
    <property type="match status" value="4"/>
</dbReference>
<dbReference type="PROSITE" id="PS01208">
    <property type="entry name" value="VWFC_1"/>
    <property type="match status" value="1"/>
</dbReference>
<feature type="region of interest" description="Disordered" evidence="8">
    <location>
        <begin position="1325"/>
        <end position="1357"/>
    </location>
</feature>
<dbReference type="InterPro" id="IPR002919">
    <property type="entry name" value="TIL_dom"/>
</dbReference>
<dbReference type="PANTHER" id="PTHR11339:SF371">
    <property type="entry name" value="MUCIN-2"/>
    <property type="match status" value="1"/>
</dbReference>
<comment type="caution">
    <text evidence="7">Lacks conserved residue(s) required for the propagation of feature annotation.</text>
</comment>
<dbReference type="Gene3D" id="2.10.25.10">
    <property type="entry name" value="Laminin"/>
    <property type="match status" value="4"/>
</dbReference>
<feature type="disulfide bond" evidence="7">
    <location>
        <begin position="2040"/>
        <end position="2092"/>
    </location>
</feature>
<feature type="compositionally biased region" description="Pro residues" evidence="8">
    <location>
        <begin position="1325"/>
        <end position="1335"/>
    </location>
</feature>
<dbReference type="InterPro" id="IPR058753">
    <property type="entry name" value="TIL_OTOGL_Mucin"/>
</dbReference>
<evidence type="ECO:0000313" key="13">
    <source>
        <dbReference type="EMBL" id="KAG5839951.1"/>
    </source>
</evidence>
<keyword evidence="14" id="KW-1185">Reference proteome</keyword>
<evidence type="ECO:0000256" key="3">
    <source>
        <dbReference type="ARBA" id="ARBA00022729"/>
    </source>
</evidence>
<feature type="domain" description="VWFD" evidence="12">
    <location>
        <begin position="392"/>
        <end position="567"/>
    </location>
</feature>
<dbReference type="PROSITE" id="PS01185">
    <property type="entry name" value="CTCK_1"/>
    <property type="match status" value="1"/>
</dbReference>
<feature type="domain" description="VWFD" evidence="12">
    <location>
        <begin position="1425"/>
        <end position="1608"/>
    </location>
</feature>
<dbReference type="PROSITE" id="PS50184">
    <property type="entry name" value="VWFC_2"/>
    <property type="match status" value="2"/>
</dbReference>
<feature type="disulfide bond" evidence="7">
    <location>
        <begin position="2036"/>
        <end position="2090"/>
    </location>
</feature>
<dbReference type="InterPro" id="IPR006207">
    <property type="entry name" value="Cys_knot_C"/>
</dbReference>
<dbReference type="SMART" id="SM00214">
    <property type="entry name" value="VWC"/>
    <property type="match status" value="2"/>
</dbReference>
<dbReference type="Proteomes" id="UP001044222">
    <property type="component" value="Chromosome 11"/>
</dbReference>
<dbReference type="InterPro" id="IPR014853">
    <property type="entry name" value="VWF/SSPO/ZAN-like_Cys-rich_dom"/>
</dbReference>
<dbReference type="InterPro" id="IPR001007">
    <property type="entry name" value="VWF_dom"/>
</dbReference>
<evidence type="ECO:0008006" key="15">
    <source>
        <dbReference type="Google" id="ProtNLM"/>
    </source>
</evidence>
<dbReference type="InterPro" id="IPR036084">
    <property type="entry name" value="Ser_inhib-like_sf"/>
</dbReference>
<keyword evidence="5 7" id="KW-1015">Disulfide bond</keyword>
<dbReference type="SMART" id="SM00832">
    <property type="entry name" value="C8"/>
    <property type="match status" value="4"/>
</dbReference>
<dbReference type="Pfam" id="PF08742">
    <property type="entry name" value="C8"/>
    <property type="match status" value="4"/>
</dbReference>
<evidence type="ECO:0000313" key="14">
    <source>
        <dbReference type="Proteomes" id="UP001044222"/>
    </source>
</evidence>
<dbReference type="PROSITE" id="PS01225">
    <property type="entry name" value="CTCK_2"/>
    <property type="match status" value="1"/>
</dbReference>
<dbReference type="PROSITE" id="PS51233">
    <property type="entry name" value="VWFD"/>
    <property type="match status" value="4"/>
</dbReference>
<evidence type="ECO:0000256" key="4">
    <source>
        <dbReference type="ARBA" id="ARBA00022737"/>
    </source>
</evidence>
<keyword evidence="6" id="KW-0325">Glycoprotein</keyword>
<dbReference type="FunFam" id="2.10.25.10:FF:000674">
    <property type="entry name" value="Mucin-2"/>
    <property type="match status" value="1"/>
</dbReference>
<sequence>MATAALWTWALVLLFTWASPVEPMKAHPRKHINSICSVWGKDHFKTFDGDIYQFPGMCEYNLVSDCHEAYLDFSVHMKRAEVNGHPTVSRIVVTIKDRIIVLTRNLVTMNGEKITTPYYGAGVLLETNTIYTKLYSKLGLSVMWNGEDAVTLELDSKYQNRTCGLCGDFNGIPLNFEFLEEGREISPIEFGNRQKVHLPTELCEDPPEEDEFEDSGLDKCSKFRDGCTKLLQSEDWKSCARALSPGPYIQACVQDMCSCGDVPDDFCICSTLAEYSRQCSHAGGTPPNWRTQDFCVKQCPLNMVYAESGSACMNTCTNRDTSQLCEEHHVDGCVCPEGTVFDDISERGCIRQEQCQCVHDKAYNSGEVLLQDCEECVCNQGRWSCKSLPCPGQCAIEGGSHVTTYDGKAYTFHGDCYYILTKDNVGSKFTVLGQLVPCGSQDLDTCLKSVVLLLNNDKNNALVIKADGKVSHNAEISLPYSTANVHVFRPSSFHIILQTDFGLQLHIQLIPIMQLYITLDQTYLTKTCGLCGNFNMVLHDDLKTPQGLVEGTAASFANSWKAQASCPNRMERLDDPCSLSIENENYAEYWCSMLQSQKSEFSKCHTMVDPEAYYRRCKYSSCNCEKSEDCLCAVFSSYVRACQAKGVELQGWRTNICGKYTETCPASQTFSYQLQQCQRTCRSLGSERPSCSTDFLPVDGCSCPEGLYQDDRGVCVPVAKCPCYHNGDHIKPGKSITIKEEHCVCSNGRLHCRSWKARSERCPSPKVFFSCSSADANAQGIECARTCSNLGGDCFSSECESGCQCPSGLLDDGRGNCVKEHECPCLHDGHFYAPGRQIPDRCNTCTCTRGMWNCTDHVCPGSCTIYGSGHHLTFDERRFGFRGQCGYVAVQDKCGNKTGMANFRVITENIPCGSTGTTCSKSVRIFLGSTELKLSEGKVEQVSSNGLMFIEYKVRTVGLYIVVESKIGFSVVWDRKTTVRIILEPDHMGKVCGLCGDFDGDAKDDFTTQGQLVVSSPLEFANSWKVSSSCPDAAEDTDACSLNPHRHGWAMLQCSIIKATTFKDCHDKVDPIPYYENCVSDSCACDSGGDCECFCTAVAAYAQACNEAGVCVAWRTPDLCPVYCDYFNAPHECQWHYSPCHPACYKTCFNPDAICSNLLPNMEGCYPSCPPDKPIFDEAKQICVEKCDGCYINDTEYRPGEEVPTEKPCTSCICVGNETVTCEPKPGCCVYNGTEYDDGDIIYDVTDNMGMCYYAICKNETVIHGNETCPVVVVTTPCFCIVNGTYYHPGATIVNMTHIGSGICLTMICSDICKIENSTDICPVTPTPPKPPAPTTTPVTTTTEPPTPTTTPQSTKHPGCPEWGVLKNETFLLCNCTMAVCIEDNIIAIVPYECPPLKEITCTNGKKPVLQMDKYQCCEQYVCDCDCEGWGDPHYITFDGEFYSFQGNCTYVLMEEIMVWYKLKIYIDNVHCDPAEVVSCPRSLIVVYEAHTFVLKNHNLLGAADLEAIINGVPGQKLPYLRNNIKIINTGIDLVLEIPHLGVVITFGVTGFSIHLPFKLFGNNTQGQCGTCNNNKADDCMLPGGQLVDCALMGDYWLVEDLYRPDCSVPPSLPTSAPGPSPTDKPCGPNPICDLLKSSLFAECHAVVSPEPFFRGCVFDSCHMVNPTVECTSLHTYAATCMGSGICVDWRNQTEKCPSNCSPDKVYKPCGPAEQPTCEDTDEDPSMRFMTEGCFCPDGMKLFNKESGVCVAKCGCLDPNGEPREFNEVFQYKCQDCICDEPTKTVICKPMSCPGPGAISCTKPGFVIINETNPENPCCSQLVCRCDSRTCPALDPKCKEGYIPVISVPEGECCPTYECEPKKVCVHNHMEYLPGASIPVEECQDCTCTTEVDPNSGLYRISCSLVPCNQDCEPGFRYIETPQDKCCGKCVQTHCVVEIDGKIQLLEHGHTWSPPGNKCVVHSCIRINGTFVSTLSNIKCPPFHPSNCQPGTIQVSADGCCNVCVEKERACKVETTRTHIFHANCQSVDEIDMTYCEGACNTFSKYNAASAFMQHSCTCCQESRTSNRTVNLLCLNGELLPYPYVHVEECRCKVTDCYALNEAARPVRPKRAGRSLP</sequence>
<feature type="domain" description="VWFD" evidence="12">
    <location>
        <begin position="34"/>
        <end position="204"/>
    </location>
</feature>
<dbReference type="GO" id="GO:0005576">
    <property type="term" value="C:extracellular region"/>
    <property type="evidence" value="ECO:0007669"/>
    <property type="project" value="UniProtKB-SubCell"/>
</dbReference>
<feature type="domain" description="VWFC" evidence="11">
    <location>
        <begin position="1863"/>
        <end position="1931"/>
    </location>
</feature>
<evidence type="ECO:0000256" key="6">
    <source>
        <dbReference type="ARBA" id="ARBA00023180"/>
    </source>
</evidence>
<keyword evidence="3 9" id="KW-0732">Signal</keyword>
<accession>A0A9D3RRY5</accession>
<dbReference type="SMART" id="SM00041">
    <property type="entry name" value="CT"/>
    <property type="match status" value="1"/>
</dbReference>
<feature type="domain" description="VWFC" evidence="11">
    <location>
        <begin position="1756"/>
        <end position="1825"/>
    </location>
</feature>
<evidence type="ECO:0000256" key="7">
    <source>
        <dbReference type="PROSITE-ProRule" id="PRU00039"/>
    </source>
</evidence>
<keyword evidence="2" id="KW-0964">Secreted</keyword>
<feature type="signal peptide" evidence="9">
    <location>
        <begin position="1"/>
        <end position="18"/>
    </location>
</feature>
<dbReference type="FunFam" id="2.10.25.10:FF:000153">
    <property type="entry name" value="MUC5B isoform 1"/>
    <property type="match status" value="1"/>
</dbReference>
<reference evidence="13" key="1">
    <citation type="submission" date="2021-01" db="EMBL/GenBank/DDBJ databases">
        <title>A chromosome-scale assembly of European eel, Anguilla anguilla.</title>
        <authorList>
            <person name="Henkel C."/>
            <person name="Jong-Raadsen S.A."/>
            <person name="Dufour S."/>
            <person name="Weltzien F.-A."/>
            <person name="Palstra A.P."/>
            <person name="Pelster B."/>
            <person name="Spaink H.P."/>
            <person name="Van Den Thillart G.E."/>
            <person name="Jansen H."/>
            <person name="Zahm M."/>
            <person name="Klopp C."/>
            <person name="Cedric C."/>
            <person name="Louis A."/>
            <person name="Berthelot C."/>
            <person name="Parey E."/>
            <person name="Roest Crollius H."/>
            <person name="Montfort J."/>
            <person name="Robinson-Rechavi M."/>
            <person name="Bucao C."/>
            <person name="Bouchez O."/>
            <person name="Gislard M."/>
            <person name="Lluch J."/>
            <person name="Milhes M."/>
            <person name="Lampietro C."/>
            <person name="Lopez Roques C."/>
            <person name="Donnadieu C."/>
            <person name="Braasch I."/>
            <person name="Desvignes T."/>
            <person name="Postlethwait J."/>
            <person name="Bobe J."/>
            <person name="Guiguen Y."/>
            <person name="Dirks R."/>
        </authorList>
    </citation>
    <scope>NUCLEOTIDE SEQUENCE</scope>
    <source>
        <strain evidence="13">Tag_6206</strain>
        <tissue evidence="13">Liver</tissue>
    </source>
</reference>
<feature type="chain" id="PRO_5039284017" description="Mucin-2" evidence="9">
    <location>
        <begin position="19"/>
        <end position="2117"/>
    </location>
</feature>
<keyword evidence="4" id="KW-0677">Repeat</keyword>
<evidence type="ECO:0000259" key="11">
    <source>
        <dbReference type="PROSITE" id="PS50184"/>
    </source>
</evidence>
<evidence type="ECO:0000256" key="2">
    <source>
        <dbReference type="ARBA" id="ARBA00022525"/>
    </source>
</evidence>
<dbReference type="PANTHER" id="PTHR11339">
    <property type="entry name" value="EXTRACELLULAR MATRIX GLYCOPROTEIN RELATED"/>
    <property type="match status" value="1"/>
</dbReference>
<dbReference type="Pfam" id="PF23244">
    <property type="entry name" value="VWF"/>
    <property type="match status" value="1"/>
</dbReference>
<dbReference type="Pfam" id="PF00094">
    <property type="entry name" value="VWD"/>
    <property type="match status" value="4"/>
</dbReference>
<dbReference type="InterPro" id="IPR001846">
    <property type="entry name" value="VWF_type-D"/>
</dbReference>
<evidence type="ECO:0000256" key="9">
    <source>
        <dbReference type="SAM" id="SignalP"/>
    </source>
</evidence>
<comment type="caution">
    <text evidence="13">The sequence shown here is derived from an EMBL/GenBank/DDBJ whole genome shotgun (WGS) entry which is preliminary data.</text>
</comment>
<name>A0A9D3RRY5_ANGAN</name>